<gene>
    <name evidence="1" type="ORF">CMEL01_03899</name>
</gene>
<dbReference type="Proteomes" id="UP001239795">
    <property type="component" value="Unassembled WGS sequence"/>
</dbReference>
<evidence type="ECO:0000313" key="2">
    <source>
        <dbReference type="Proteomes" id="UP001239795"/>
    </source>
</evidence>
<evidence type="ECO:0000313" key="1">
    <source>
        <dbReference type="EMBL" id="KAK1455139.1"/>
    </source>
</evidence>
<dbReference type="AlphaFoldDB" id="A0AAI9XP73"/>
<dbReference type="EMBL" id="MLGG01000024">
    <property type="protein sequence ID" value="KAK1455139.1"/>
    <property type="molecule type" value="Genomic_DNA"/>
</dbReference>
<comment type="caution">
    <text evidence="1">The sequence shown here is derived from an EMBL/GenBank/DDBJ whole genome shotgun (WGS) entry which is preliminary data.</text>
</comment>
<organism evidence="1 2">
    <name type="scientific">Colletotrichum melonis</name>
    <dbReference type="NCBI Taxonomy" id="1209925"/>
    <lineage>
        <taxon>Eukaryota</taxon>
        <taxon>Fungi</taxon>
        <taxon>Dikarya</taxon>
        <taxon>Ascomycota</taxon>
        <taxon>Pezizomycotina</taxon>
        <taxon>Sordariomycetes</taxon>
        <taxon>Hypocreomycetidae</taxon>
        <taxon>Glomerellales</taxon>
        <taxon>Glomerellaceae</taxon>
        <taxon>Colletotrichum</taxon>
        <taxon>Colletotrichum acutatum species complex</taxon>
    </lineage>
</organism>
<protein>
    <submittedName>
        <fullName evidence="1">Uncharacterized protein</fullName>
    </submittedName>
</protein>
<name>A0AAI9XP73_9PEZI</name>
<accession>A0AAI9XP73</accession>
<proteinExistence type="predicted"/>
<sequence length="95" mass="10542">MPRSRQSASQTPAYQQLDPPRWWEFRIRLVSSSQPAAGGGREISANGFSPVQSWLSMLRLNLTALAQPPRFFVTQLMNLPTSILPQDGSSNGRLS</sequence>
<keyword evidence="2" id="KW-1185">Reference proteome</keyword>
<reference evidence="1 2" key="1">
    <citation type="submission" date="2016-10" db="EMBL/GenBank/DDBJ databases">
        <title>The genome sequence of Colletotrichum fioriniae PJ7.</title>
        <authorList>
            <person name="Baroncelli R."/>
        </authorList>
    </citation>
    <scope>NUCLEOTIDE SEQUENCE [LARGE SCALE GENOMIC DNA]</scope>
    <source>
        <strain evidence="1">Col 31</strain>
    </source>
</reference>